<dbReference type="STRING" id="308853.SAMN05421752_114113"/>
<gene>
    <name evidence="2" type="ORF">SAMN05421752_114113</name>
</gene>
<evidence type="ECO:0000313" key="3">
    <source>
        <dbReference type="Proteomes" id="UP000185936"/>
    </source>
</evidence>
<proteinExistence type="predicted"/>
<evidence type="ECO:0000313" key="2">
    <source>
        <dbReference type="EMBL" id="SIS15186.1"/>
    </source>
</evidence>
<feature type="region of interest" description="Disordered" evidence="1">
    <location>
        <begin position="27"/>
        <end position="74"/>
    </location>
</feature>
<protein>
    <recommendedName>
        <fullName evidence="4">Lipoprotein</fullName>
    </recommendedName>
</protein>
<dbReference type="PROSITE" id="PS51257">
    <property type="entry name" value="PROKAR_LIPOPROTEIN"/>
    <property type="match status" value="1"/>
</dbReference>
<accession>A0A1N7GRK5</accession>
<dbReference type="EMBL" id="FTNR01000014">
    <property type="protein sequence ID" value="SIS15186.1"/>
    <property type="molecule type" value="Genomic_DNA"/>
</dbReference>
<keyword evidence="3" id="KW-1185">Reference proteome</keyword>
<evidence type="ECO:0008006" key="4">
    <source>
        <dbReference type="Google" id="ProtNLM"/>
    </source>
</evidence>
<name>A0A1N7GRK5_9EURY</name>
<dbReference type="Proteomes" id="UP000185936">
    <property type="component" value="Unassembled WGS sequence"/>
</dbReference>
<dbReference type="AlphaFoldDB" id="A0A1N7GRK5"/>
<organism evidence="2 3">
    <name type="scientific">Natronorubrum thiooxidans</name>
    <dbReference type="NCBI Taxonomy" id="308853"/>
    <lineage>
        <taxon>Archaea</taxon>
        <taxon>Methanobacteriati</taxon>
        <taxon>Methanobacteriota</taxon>
        <taxon>Stenosarchaea group</taxon>
        <taxon>Halobacteria</taxon>
        <taxon>Halobacteriales</taxon>
        <taxon>Natrialbaceae</taxon>
        <taxon>Natronorubrum</taxon>
    </lineage>
</organism>
<dbReference type="RefSeq" id="WP_076610378.1">
    <property type="nucleotide sequence ID" value="NZ_FTNR01000014.1"/>
</dbReference>
<dbReference type="OrthoDB" id="180994at2157"/>
<sequence length="188" mass="20635">MRQCRSRRALLTAAMPFAVAIAGCSEGQHTSKENPDDSGIVSTAAYDCADSDRPSPTLPDVEPEPYPSPPASMSDGAGQYVLEFERAYRRNAFLEAYGSETQTFDFQFRARQLDDIGSDSDQEAVLVSIVYDLTTATQGVPASTERDTRVTYYVDENVVLRARYNGLANEPAFEPDPRDAGNPVVCFE</sequence>
<evidence type="ECO:0000256" key="1">
    <source>
        <dbReference type="SAM" id="MobiDB-lite"/>
    </source>
</evidence>
<reference evidence="3" key="1">
    <citation type="submission" date="2017-01" db="EMBL/GenBank/DDBJ databases">
        <authorList>
            <person name="Varghese N."/>
            <person name="Submissions S."/>
        </authorList>
    </citation>
    <scope>NUCLEOTIDE SEQUENCE [LARGE SCALE GENOMIC DNA]</scope>
    <source>
        <strain evidence="3">type strain: HArc-</strain>
    </source>
</reference>